<dbReference type="FunFam" id="3.40.50.1100:FF:000007">
    <property type="entry name" value="L-threonine dehydratase catabolic TdcB"/>
    <property type="match status" value="1"/>
</dbReference>
<dbReference type="Gene3D" id="3.40.50.1100">
    <property type="match status" value="2"/>
</dbReference>
<dbReference type="InterPro" id="IPR044561">
    <property type="entry name" value="ACT_ThrD-II-like"/>
</dbReference>
<dbReference type="InterPro" id="IPR002912">
    <property type="entry name" value="ACT_dom"/>
</dbReference>
<dbReference type="CDD" id="cd01562">
    <property type="entry name" value="Thr-dehyd"/>
    <property type="match status" value="1"/>
</dbReference>
<proteinExistence type="inferred from homology"/>
<dbReference type="Proteomes" id="UP000033103">
    <property type="component" value="Chromosome"/>
</dbReference>
<organism evidence="7 8">
    <name type="scientific">Sneathia vaginalis</name>
    <dbReference type="NCBI Taxonomy" id="187101"/>
    <lineage>
        <taxon>Bacteria</taxon>
        <taxon>Fusobacteriati</taxon>
        <taxon>Fusobacteriota</taxon>
        <taxon>Fusobacteriia</taxon>
        <taxon>Fusobacteriales</taxon>
        <taxon>Leptotrichiaceae</taxon>
        <taxon>Sneathia</taxon>
    </lineage>
</organism>
<dbReference type="GO" id="GO:0003941">
    <property type="term" value="F:L-serine ammonia-lyase activity"/>
    <property type="evidence" value="ECO:0007669"/>
    <property type="project" value="TreeGrafter"/>
</dbReference>
<evidence type="ECO:0000313" key="7">
    <source>
        <dbReference type="EMBL" id="AKC95663.1"/>
    </source>
</evidence>
<dbReference type="PROSITE" id="PS51671">
    <property type="entry name" value="ACT"/>
    <property type="match status" value="1"/>
</dbReference>
<dbReference type="EC" id="4.3.1.19" evidence="3"/>
<evidence type="ECO:0000256" key="1">
    <source>
        <dbReference type="ARBA" id="ARBA00001933"/>
    </source>
</evidence>
<evidence type="ECO:0000256" key="2">
    <source>
        <dbReference type="ARBA" id="ARBA00010869"/>
    </source>
</evidence>
<feature type="domain" description="ACT" evidence="6">
    <location>
        <begin position="327"/>
        <end position="401"/>
    </location>
</feature>
<dbReference type="CDD" id="cd04886">
    <property type="entry name" value="ACT_ThrD-II-like"/>
    <property type="match status" value="1"/>
</dbReference>
<dbReference type="HOGENOM" id="CLU_021152_4_1_0"/>
<dbReference type="PATRIC" id="fig|1069640.6.peg.788"/>
<dbReference type="GO" id="GO:0009097">
    <property type="term" value="P:isoleucine biosynthetic process"/>
    <property type="evidence" value="ECO:0007669"/>
    <property type="project" value="TreeGrafter"/>
</dbReference>
<dbReference type="InterPro" id="IPR001926">
    <property type="entry name" value="TrpB-like_PALP"/>
</dbReference>
<evidence type="ECO:0000256" key="5">
    <source>
        <dbReference type="ARBA" id="ARBA00023239"/>
    </source>
</evidence>
<protein>
    <recommendedName>
        <fullName evidence="3">threonine ammonia-lyase</fullName>
        <ecNumber evidence="3">4.3.1.19</ecNumber>
    </recommendedName>
</protein>
<dbReference type="EMBL" id="CP011280">
    <property type="protein sequence ID" value="AKC95663.1"/>
    <property type="molecule type" value="Genomic_DNA"/>
</dbReference>
<dbReference type="AlphaFoldDB" id="A0A0E3UUU6"/>
<dbReference type="InterPro" id="IPR050147">
    <property type="entry name" value="Ser/Thr_Dehydratase"/>
</dbReference>
<sequence length="401" mass="43553">MIKLKDIQNAYDKIQKSIKKTPLMECPTLDEITNSTVLLKLENLQRTGSFKVRGAMNKIMNLTEEEKSHGVIASSAGNHAQGVALGAKSIGINATIVMPETAPLSKVIATKNFGARVIQHGQYYDEAYNKALEIQEKENLVFLHPFNDDYVIAGQGTIGLEILNEVSDIDAIFVPVGGGGLLSGIAVAVKSINPNIKVYGVEANGAASMKESVSNKKIIQLKSCHTIADGIAVAKVGDKTFEIVQKYVDKIISVSEEEITSAILFLLEKSKVVAEGAGATSLAGLLSNQVDIKGKKVCCVISGGNIDINNVEKIINKAQILKGRRIEFTVKLSDSIGQVNNVTEILKEYKANILYLNQTRYDIDLDVNEQLLNIVIECRDEEHGIAILTALKDSGFKINRK</sequence>
<dbReference type="RefSeq" id="WP_046328769.1">
    <property type="nucleotide sequence ID" value="NZ_CP011280.1"/>
</dbReference>
<keyword evidence="5" id="KW-0456">Lyase</keyword>
<dbReference type="GO" id="GO:0006565">
    <property type="term" value="P:L-serine catabolic process"/>
    <property type="evidence" value="ECO:0007669"/>
    <property type="project" value="TreeGrafter"/>
</dbReference>
<evidence type="ECO:0000256" key="4">
    <source>
        <dbReference type="ARBA" id="ARBA00022898"/>
    </source>
</evidence>
<dbReference type="SUPFAM" id="SSF55021">
    <property type="entry name" value="ACT-like"/>
    <property type="match status" value="1"/>
</dbReference>
<dbReference type="KEGG" id="sns:VC03_03985"/>
<dbReference type="GO" id="GO:0006567">
    <property type="term" value="P:L-threonine catabolic process"/>
    <property type="evidence" value="ECO:0007669"/>
    <property type="project" value="InterPro"/>
</dbReference>
<dbReference type="NCBIfam" id="TIGR01127">
    <property type="entry name" value="ilvA_1Cterm"/>
    <property type="match status" value="1"/>
</dbReference>
<evidence type="ECO:0000256" key="3">
    <source>
        <dbReference type="ARBA" id="ARBA00012096"/>
    </source>
</evidence>
<comment type="cofactor">
    <cofactor evidence="1">
        <name>pyridoxal 5'-phosphate</name>
        <dbReference type="ChEBI" id="CHEBI:597326"/>
    </cofactor>
</comment>
<dbReference type="GO" id="GO:0004794">
    <property type="term" value="F:threonine deaminase activity"/>
    <property type="evidence" value="ECO:0007669"/>
    <property type="project" value="UniProtKB-EC"/>
</dbReference>
<keyword evidence="8" id="KW-1185">Reference proteome</keyword>
<dbReference type="InterPro" id="IPR045865">
    <property type="entry name" value="ACT-like_dom_sf"/>
</dbReference>
<evidence type="ECO:0000259" key="6">
    <source>
        <dbReference type="PROSITE" id="PS51671"/>
    </source>
</evidence>
<dbReference type="PANTHER" id="PTHR48078:SF6">
    <property type="entry name" value="L-THREONINE DEHYDRATASE CATABOLIC TDCB"/>
    <property type="match status" value="1"/>
</dbReference>
<dbReference type="InterPro" id="IPR036052">
    <property type="entry name" value="TrpB-like_PALP_sf"/>
</dbReference>
<accession>A0A0E3UUU6</accession>
<dbReference type="InterPro" id="IPR005789">
    <property type="entry name" value="Thr_deHydtase_catblc"/>
</dbReference>
<comment type="similarity">
    <text evidence="2">Belongs to the serine/threonine dehydratase family.</text>
</comment>
<evidence type="ECO:0000313" key="8">
    <source>
        <dbReference type="Proteomes" id="UP000033103"/>
    </source>
</evidence>
<reference evidence="7 8" key="1">
    <citation type="journal article" date="2012" name="BMC Genomics">
        <title>Genomic sequence analysis and characterization of Sneathia amnii sp. nov.</title>
        <authorList>
            <consortium name="Vaginal Microbiome Consortium (additional members)"/>
            <person name="Harwich M.D.Jr."/>
            <person name="Serrano M.G."/>
            <person name="Fettweis J.M."/>
            <person name="Alves J.M."/>
            <person name="Reimers M.A."/>
            <person name="Buck G.A."/>
            <person name="Jefferson K.K."/>
        </authorList>
    </citation>
    <scope>NUCLEOTIDE SEQUENCE [LARGE SCALE GENOMIC DNA]</scope>
    <source>
        <strain evidence="7 8">SN35</strain>
    </source>
</reference>
<name>A0A0E3UUU6_9FUSO</name>
<dbReference type="SUPFAM" id="SSF53686">
    <property type="entry name" value="Tryptophan synthase beta subunit-like PLP-dependent enzymes"/>
    <property type="match status" value="1"/>
</dbReference>
<dbReference type="Pfam" id="PF00291">
    <property type="entry name" value="PALP"/>
    <property type="match status" value="1"/>
</dbReference>
<keyword evidence="4" id="KW-0663">Pyridoxal phosphate</keyword>
<gene>
    <name evidence="7" type="ORF">VC03_03985</name>
</gene>
<dbReference type="OrthoDB" id="9811476at2"/>
<dbReference type="PANTHER" id="PTHR48078">
    <property type="entry name" value="THREONINE DEHYDRATASE, MITOCHONDRIAL-RELATED"/>
    <property type="match status" value="1"/>
</dbReference>
<dbReference type="STRING" id="187101.VC03_03985"/>